<evidence type="ECO:0000259" key="11">
    <source>
        <dbReference type="Pfam" id="PF15715"/>
    </source>
</evidence>
<reference evidence="12" key="1">
    <citation type="submission" date="2015-11" db="EMBL/GenBank/DDBJ databases">
        <title>De novo transcriptome assembly of four potential Pierce s Disease insect vectors from Arizona vineyards.</title>
        <authorList>
            <person name="Tassone E.E."/>
        </authorList>
    </citation>
    <scope>NUCLEOTIDE SEQUENCE</scope>
</reference>
<name>A0A1B6KGJ9_9HEMI</name>
<dbReference type="GO" id="GO:0003682">
    <property type="term" value="F:chromatin binding"/>
    <property type="evidence" value="ECO:0007669"/>
    <property type="project" value="TreeGrafter"/>
</dbReference>
<comment type="subcellular location">
    <subcellularLocation>
        <location evidence="2">Cytoplasm</location>
        <location evidence="2">Perinuclear region</location>
    </subcellularLocation>
    <subcellularLocation>
        <location evidence="1">Nucleus</location>
    </subcellularLocation>
</comment>
<evidence type="ECO:0000256" key="2">
    <source>
        <dbReference type="ARBA" id="ARBA00004556"/>
    </source>
</evidence>
<evidence type="ECO:0000256" key="5">
    <source>
        <dbReference type="ARBA" id="ARBA00022763"/>
    </source>
</evidence>
<sequence>MVRTKDTASVKVVGAKAPRKVTPSAATSSVGSSSSGDSKKKCSGGNPYFPRETPAWQKPITQFFGTSDKPCTSTSASTCDKEQEMNNGSTTNENCTDKQGSDSCDTGIASSSSVGGV</sequence>
<proteinExistence type="predicted"/>
<keyword evidence="4" id="KW-0963">Cytoplasm</keyword>
<evidence type="ECO:0000256" key="7">
    <source>
        <dbReference type="ARBA" id="ARBA00023242"/>
    </source>
</evidence>
<evidence type="ECO:0000256" key="8">
    <source>
        <dbReference type="ARBA" id="ARBA00030014"/>
    </source>
</evidence>
<dbReference type="PANTHER" id="PTHR15679">
    <property type="entry name" value="PCNA-ASSOCIATED FACTOR"/>
    <property type="match status" value="1"/>
</dbReference>
<dbReference type="Pfam" id="PF15715">
    <property type="entry name" value="PAF"/>
    <property type="match status" value="1"/>
</dbReference>
<evidence type="ECO:0000256" key="4">
    <source>
        <dbReference type="ARBA" id="ARBA00022490"/>
    </source>
</evidence>
<evidence type="ECO:0000256" key="6">
    <source>
        <dbReference type="ARBA" id="ARBA00023204"/>
    </source>
</evidence>
<feature type="region of interest" description="Disordered" evidence="10">
    <location>
        <begin position="1"/>
        <end position="117"/>
    </location>
</feature>
<evidence type="ECO:0000256" key="1">
    <source>
        <dbReference type="ARBA" id="ARBA00004123"/>
    </source>
</evidence>
<feature type="compositionally biased region" description="Polar residues" evidence="10">
    <location>
        <begin position="85"/>
        <end position="94"/>
    </location>
</feature>
<keyword evidence="6" id="KW-0234">DNA repair</keyword>
<feature type="compositionally biased region" description="Polar residues" evidence="10">
    <location>
        <begin position="101"/>
        <end position="117"/>
    </location>
</feature>
<keyword evidence="7" id="KW-0539">Nucleus</keyword>
<evidence type="ECO:0000256" key="3">
    <source>
        <dbReference type="ARBA" id="ARBA00013777"/>
    </source>
</evidence>
<dbReference type="GO" id="GO:0019985">
    <property type="term" value="P:translesion synthesis"/>
    <property type="evidence" value="ECO:0007669"/>
    <property type="project" value="TreeGrafter"/>
</dbReference>
<dbReference type="GO" id="GO:0005634">
    <property type="term" value="C:nucleus"/>
    <property type="evidence" value="ECO:0007669"/>
    <property type="project" value="UniProtKB-SubCell"/>
</dbReference>
<gene>
    <name evidence="12" type="ORF">g.9946</name>
</gene>
<dbReference type="GO" id="GO:0048471">
    <property type="term" value="C:perinuclear region of cytoplasm"/>
    <property type="evidence" value="ECO:0007669"/>
    <property type="project" value="UniProtKB-SubCell"/>
</dbReference>
<feature type="domain" description="PCNA-associated factor histone-like" evidence="11">
    <location>
        <begin position="1"/>
        <end position="98"/>
    </location>
</feature>
<evidence type="ECO:0000256" key="10">
    <source>
        <dbReference type="SAM" id="MobiDB-lite"/>
    </source>
</evidence>
<dbReference type="EMBL" id="GEBQ01029432">
    <property type="protein sequence ID" value="JAT10545.1"/>
    <property type="molecule type" value="Transcribed_RNA"/>
</dbReference>
<dbReference type="InterPro" id="IPR031444">
    <property type="entry name" value="PCNA-AF_dom"/>
</dbReference>
<organism evidence="12">
    <name type="scientific">Graphocephala atropunctata</name>
    <dbReference type="NCBI Taxonomy" id="36148"/>
    <lineage>
        <taxon>Eukaryota</taxon>
        <taxon>Metazoa</taxon>
        <taxon>Ecdysozoa</taxon>
        <taxon>Arthropoda</taxon>
        <taxon>Hexapoda</taxon>
        <taxon>Insecta</taxon>
        <taxon>Pterygota</taxon>
        <taxon>Neoptera</taxon>
        <taxon>Paraneoptera</taxon>
        <taxon>Hemiptera</taxon>
        <taxon>Auchenorrhyncha</taxon>
        <taxon>Membracoidea</taxon>
        <taxon>Cicadellidae</taxon>
        <taxon>Cicadellinae</taxon>
        <taxon>Cicadellini</taxon>
        <taxon>Graphocephala</taxon>
    </lineage>
</organism>
<feature type="compositionally biased region" description="Polar residues" evidence="10">
    <location>
        <begin position="59"/>
        <end position="78"/>
    </location>
</feature>
<dbReference type="InterPro" id="IPR040444">
    <property type="entry name" value="PCNA-AF"/>
</dbReference>
<evidence type="ECO:0000256" key="9">
    <source>
        <dbReference type="ARBA" id="ARBA00031186"/>
    </source>
</evidence>
<keyword evidence="5" id="KW-0227">DNA damage</keyword>
<dbReference type="GO" id="GO:0006281">
    <property type="term" value="P:DNA repair"/>
    <property type="evidence" value="ECO:0007669"/>
    <property type="project" value="UniProtKB-KW"/>
</dbReference>
<protein>
    <recommendedName>
        <fullName evidence="3">PCNA-associated factor</fullName>
    </recommendedName>
    <alternativeName>
        <fullName evidence="8">PCNA-associated factor of 15 kDa</fullName>
    </alternativeName>
    <alternativeName>
        <fullName evidence="9">PCNA-clamp-associated factor</fullName>
    </alternativeName>
</protein>
<dbReference type="GO" id="GO:0051726">
    <property type="term" value="P:regulation of cell cycle"/>
    <property type="evidence" value="ECO:0007669"/>
    <property type="project" value="InterPro"/>
</dbReference>
<accession>A0A1B6KGJ9</accession>
<evidence type="ECO:0000313" key="12">
    <source>
        <dbReference type="EMBL" id="JAT10545.1"/>
    </source>
</evidence>
<dbReference type="PANTHER" id="PTHR15679:SF8">
    <property type="entry name" value="PCNA-ASSOCIATED FACTOR"/>
    <property type="match status" value="1"/>
</dbReference>
<dbReference type="AlphaFoldDB" id="A0A1B6KGJ9"/>